<dbReference type="EMBL" id="JAEHOE010000112">
    <property type="protein sequence ID" value="KAG2486452.1"/>
    <property type="molecule type" value="Genomic_DNA"/>
</dbReference>
<evidence type="ECO:0000256" key="8">
    <source>
        <dbReference type="SAM" id="MobiDB-lite"/>
    </source>
</evidence>
<evidence type="ECO:0000313" key="12">
    <source>
        <dbReference type="Proteomes" id="UP000612055"/>
    </source>
</evidence>
<dbReference type="InterPro" id="IPR022099">
    <property type="entry name" value="DUF3638"/>
</dbReference>
<proteinExistence type="predicted"/>
<dbReference type="Pfam" id="PF12359">
    <property type="entry name" value="DUF3645"/>
    <property type="match status" value="1"/>
</dbReference>
<feature type="region of interest" description="Disordered" evidence="8">
    <location>
        <begin position="2048"/>
        <end position="2073"/>
    </location>
</feature>
<dbReference type="InterPro" id="IPR022105">
    <property type="entry name" value="DUF3645"/>
</dbReference>
<evidence type="ECO:0000256" key="2">
    <source>
        <dbReference type="ARBA" id="ARBA00012759"/>
    </source>
</evidence>
<evidence type="ECO:0000256" key="5">
    <source>
        <dbReference type="ARBA" id="ARBA00022801"/>
    </source>
</evidence>
<dbReference type="Pfam" id="PF12340">
    <property type="entry name" value="DUF3638"/>
    <property type="match status" value="1"/>
</dbReference>
<keyword evidence="5" id="KW-0378">Hydrolase</keyword>
<evidence type="ECO:0000256" key="7">
    <source>
        <dbReference type="SAM" id="Coils"/>
    </source>
</evidence>
<dbReference type="PANTHER" id="PTHR13367">
    <property type="entry name" value="UBIQUITIN THIOESTERASE"/>
    <property type="match status" value="1"/>
</dbReference>
<feature type="compositionally biased region" description="Low complexity" evidence="8">
    <location>
        <begin position="1969"/>
        <end position="1980"/>
    </location>
</feature>
<evidence type="ECO:0000256" key="3">
    <source>
        <dbReference type="ARBA" id="ARBA00022670"/>
    </source>
</evidence>
<keyword evidence="7" id="KW-0175">Coiled coil</keyword>
<feature type="compositionally biased region" description="Low complexity" evidence="8">
    <location>
        <begin position="1528"/>
        <end position="1552"/>
    </location>
</feature>
<dbReference type="PANTHER" id="PTHR13367:SF33">
    <property type="entry name" value="P-LOOP CONTAINING NUCLEOSIDE TRIPHOSPHATE HYDROLASE PROTEIN"/>
    <property type="match status" value="1"/>
</dbReference>
<protein>
    <recommendedName>
        <fullName evidence="2">ubiquitinyl hydrolase 1</fullName>
        <ecNumber evidence="2">3.4.19.12</ecNumber>
    </recommendedName>
</protein>
<dbReference type="InterPro" id="IPR051346">
    <property type="entry name" value="OTU_Deubiquitinase"/>
</dbReference>
<dbReference type="GO" id="GO:0004843">
    <property type="term" value="F:cysteine-type deubiquitinase activity"/>
    <property type="evidence" value="ECO:0007669"/>
    <property type="project" value="UniProtKB-EC"/>
</dbReference>
<feature type="coiled-coil region" evidence="7">
    <location>
        <begin position="568"/>
        <end position="602"/>
    </location>
</feature>
<name>A0A835XKI1_9CHLO</name>
<keyword evidence="4" id="KW-0833">Ubl conjugation pathway</keyword>
<dbReference type="Proteomes" id="UP000612055">
    <property type="component" value="Unassembled WGS sequence"/>
</dbReference>
<evidence type="ECO:0000256" key="1">
    <source>
        <dbReference type="ARBA" id="ARBA00000707"/>
    </source>
</evidence>
<dbReference type="EC" id="3.4.19.12" evidence="2"/>
<evidence type="ECO:0000313" key="11">
    <source>
        <dbReference type="EMBL" id="KAG2486452.1"/>
    </source>
</evidence>
<feature type="compositionally biased region" description="Gly residues" evidence="8">
    <location>
        <begin position="2057"/>
        <end position="2073"/>
    </location>
</feature>
<comment type="caution">
    <text evidence="11">The sequence shown here is derived from an EMBL/GenBank/DDBJ whole genome shotgun (WGS) entry which is preliminary data.</text>
</comment>
<evidence type="ECO:0000256" key="6">
    <source>
        <dbReference type="ARBA" id="ARBA00022807"/>
    </source>
</evidence>
<feature type="compositionally biased region" description="Pro residues" evidence="8">
    <location>
        <begin position="1517"/>
        <end position="1527"/>
    </location>
</feature>
<feature type="compositionally biased region" description="Pro residues" evidence="8">
    <location>
        <begin position="1956"/>
        <end position="1968"/>
    </location>
</feature>
<dbReference type="GO" id="GO:0006508">
    <property type="term" value="P:proteolysis"/>
    <property type="evidence" value="ECO:0007669"/>
    <property type="project" value="UniProtKB-KW"/>
</dbReference>
<reference evidence="11" key="1">
    <citation type="journal article" date="2020" name="bioRxiv">
        <title>Comparative genomics of Chlamydomonas.</title>
        <authorList>
            <person name="Craig R.J."/>
            <person name="Hasan A.R."/>
            <person name="Ness R.W."/>
            <person name="Keightley P.D."/>
        </authorList>
    </citation>
    <scope>NUCLEOTIDE SEQUENCE</scope>
    <source>
        <strain evidence="11">CCAP 11/70</strain>
    </source>
</reference>
<feature type="region of interest" description="Disordered" evidence="8">
    <location>
        <begin position="1516"/>
        <end position="1552"/>
    </location>
</feature>
<evidence type="ECO:0000259" key="9">
    <source>
        <dbReference type="Pfam" id="PF12340"/>
    </source>
</evidence>
<keyword evidence="12" id="KW-1185">Reference proteome</keyword>
<dbReference type="OrthoDB" id="538905at2759"/>
<keyword evidence="3" id="KW-0645">Protease</keyword>
<gene>
    <name evidence="11" type="ORF">HYH03_014899</name>
</gene>
<feature type="domain" description="DUF3645" evidence="10">
    <location>
        <begin position="2127"/>
        <end position="2158"/>
    </location>
</feature>
<sequence>MMASEVCWTSSAASYARWLEHTSHTPDADEPPWPGLEAADLSALAAAQALAAGAQAVTWFPDYGAALLALEPGPGSIQPDPGTLALHLVCLDGWEFRAHSSPGAIHHTADSAGHQTLCCGRVPCGDLGGLVQRVHALVARSRERRAAGDRGYQRTPALVRAAVEAAVGAVQRGEAAAAAGDITSRGGFADVGQHTGGDVVRDTCWPLVQAVMQLLLSCAPGCAPANPPALLLRWALPHLELCLLWGELAGLGPDTALPEAVTCAVHMLECAARKAAGLADEGHDVGALEAACASARGRIEEALAQRALAQARALELPADDSPRLTGEAALPSGTLPPARCKGPAAEAGLEAARQRAANNLGAVDLLEPGGSFGAAQSLLAAPGHPLALCSLERELFRRAAAGFERPDNRLGEAEVADLVAAVDGYQLRLQQLLEGPAARAAAAEGGLLRAELHSRELLVVWVAYCLVHTAASWEYGIVLQYGVALSYKDLRHLVLSDREAVDAALAVAAYLRQRGQPGRELFSLREGGSKATFEMANAFAASEPRLRKVWEQAQADAAARRDKHWAEVQRRQEQAREVRAEMDRLRAEGAGLEAHLDQLRRVVGGGQYWADVEQAAQAVRHNQDWQRYQEKQLATVRQAPTAVIQPLPADPTPSRVWVFFLHMPPLFRSLARTSFLGQQMLLPRPLGAAVSSPVAVQGMATSLAVHYNSARADRRYLWPCSQTVAADTDGRVQLWSSLRPRQTRDVGPRDVEQFSGPSDGVWHPDGLTPCMAWRGSGGAADSQLALFGGFFNPFAPVPAVEVERFFTAVLPAGAEALQWALHTPEEPPADRGNWAIAWQDQRPSRLDKPAFLAFGSLRAFPLRQLWRLCVALRERTLPLGHPAVHVLVRQLLYHMGTLTDEQLPQPLWRTGWGEEPHGVLPTLCAELAALAEALDPAPREQEAVALLGPLAAYLASFHAPCCAVARRFAAMTARVADELEAQLDEHAADARLAAALQARQCAWRAMAVLSLDSGALDDEEVDAGALVRLAVLLQHGRVFLPPDPQLLARGEALQLRARGVLARRIDFLVRAAARRPHILTAAVGAVLWGRDLGGLRWAPLPGCAACWEAEGPGGRLVSLNLVDGTVLFDGWPPSRLPREMTQHPLYGRVFGSWSFEVAAGGGSGGGGAQAGATRSSTRCSLRPVEGRLYEFATWGHRKRTLLVAELDVGRGLRLELPDAGVEAGCGEWGGQLPQRLRELYSHWLCRELNVIVLRPHSFQEHDTHFLIQCTPAAGAGAGPGPGTSRVSLDCRRVPPHLRRRHWADLHSRHWGELTDRLVLLSGCALADTLLSKLDAPQFVHCYQPAPPEPGAQSLPWRLLFELPRFGFEFELRGGGNGSGGGAELASRAYPGYRLRRRQLLVDAGCEAGYGSDRVSYTLPEFRRYLVLECCPAAEGQQLPVGTRRGEELVLVPAGPVVCGTDGQVTVDTSPNSGARLEEQQQLRSVGRLGGHLAPGLRPLAAELQAAAAQLRHLYPAKQPPGAQPQPQPADQAGDCSNGSNSGAGSCSSSGAGLDDPVGPHDACLAYQQAVARARRSWAGLHPRHALTPSEELRALGAATQRLPEPEWRRRGHYQPVTDLPAFPVAEGYVAETEAWLASLVAPPPPPGGTAAPAGGPPPAYPLRALGGGVLTWLALCVLEDRLGRLVALAGAGEEYGVQLVQELQVRREWDVRAHPQWLVFEAEGRLQIRPQQYAVAAHLMDPANAGAIAQLNMGEGKTRVILPMLAMSWADGSRVVRLTFLSTLLDEAYGHLHAALTATLLGRRLLALPFHRDVELTAAGARAMTAALRHCQRDGGLVLVAPEHRLSLLLKRTEAGLRAAAAEEAEAEGGTGGEAERGRDVCAALDEQAALPYVDVLDESDELLHHRLQLVYACGGSTALPAVTSRVGAVQALLAALSRLASRGRLRLPEGAAVLEPPPPAPQHPPGAAPADCGLPAAGGPLPPAPPQPGCFCGLRLLPGAALSEGALRRLRRALAWELAERPPLQLHWLKEHPLRARTLACMRSARRPAHSQLGAPGEGGSEAGGGGGGGGAAALPLPPDRLAQVLALRGLLGCGLLEHCLQKRHRVDYGVDRSSARRPAAPSGPHGRTRMAVPYRAAHVPSERSEFAQPDVALLLTHLSYYYDGLSLDELKAALTKLLAMGPSARRDEYEERWLPLARDGIAKEHLPLLDSAAKLDPTNPTQLQLPHAHLAHNTAAVDFWLSRCVLPAETRQFPQRLATSAWHLAGSSGSGGGGGSGAGGGCAGGGGGVVGFSGTNDNHRLLPLQVHRASPGAPALAATNGRMLAVMLGHTRGFTTLPAEGDGRPAWQALLDTALALQGAGGEGLGALIDCGALLAGTSNRDAAAYLLPRLPGDCRGVTFFDEPQRSWLVADRTGRAAPLHASPIPEADTFVLFDDARCRGADLKLRLRAVGLLTLGPGTTKDRVMQAAGRLRQLGRGQALWLAAAPDVAAKVRSAAAAAAAVEPSLDACPAAAAAEAVLRWVMANTVEATLAGVQAWADQGLAFAASGGAPWPVGEVLGLGELYGGGKGLVPVAQAVGALAARHRAGQAAAGAGPSSGGVGDVAGLQRYAAKIVERSTVYGSGHVVPAGGRADEECERELEAEEEREQEVERQLPRATPRSETDWDLAALFALVESGGGGGGGKGLTARSLAAAAGVRCLPLPAAVPQAQLAPDCLRRIAWSGRVLLTENCLLPAAPPPLPLNEHLRPLDALLLLPGAGGGGEGGEGGAGAEALLLSEREADALLAALWGRRRPRSGAERPGSGSGSSSAGAGAAPVLLSLCYLRDAWPSGAVPRLAVSLGTGATLCGGRQGQGEGQPGPWGALCAGVLVGMALFNGATSYAAGAARREVRALMEGRREEAEALVGMRGRGAALPRSDLERAVEGAREEG</sequence>
<feature type="domain" description="DUF3638" evidence="9">
    <location>
        <begin position="1707"/>
        <end position="1941"/>
    </location>
</feature>
<evidence type="ECO:0000256" key="4">
    <source>
        <dbReference type="ARBA" id="ARBA00022786"/>
    </source>
</evidence>
<organism evidence="11 12">
    <name type="scientific">Edaphochlamys debaryana</name>
    <dbReference type="NCBI Taxonomy" id="47281"/>
    <lineage>
        <taxon>Eukaryota</taxon>
        <taxon>Viridiplantae</taxon>
        <taxon>Chlorophyta</taxon>
        <taxon>core chlorophytes</taxon>
        <taxon>Chlorophyceae</taxon>
        <taxon>CS clade</taxon>
        <taxon>Chlamydomonadales</taxon>
        <taxon>Chlamydomonadales incertae sedis</taxon>
        <taxon>Edaphochlamys</taxon>
    </lineage>
</organism>
<evidence type="ECO:0000259" key="10">
    <source>
        <dbReference type="Pfam" id="PF12359"/>
    </source>
</evidence>
<feature type="region of interest" description="Disordered" evidence="8">
    <location>
        <begin position="1952"/>
        <end position="1981"/>
    </location>
</feature>
<comment type="catalytic activity">
    <reaction evidence="1">
        <text>Thiol-dependent hydrolysis of ester, thioester, amide, peptide and isopeptide bonds formed by the C-terminal Gly of ubiquitin (a 76-residue protein attached to proteins as an intracellular targeting signal).</text>
        <dbReference type="EC" id="3.4.19.12"/>
    </reaction>
</comment>
<accession>A0A835XKI1</accession>
<keyword evidence="6" id="KW-0788">Thiol protease</keyword>